<dbReference type="EMBL" id="CATZAZ010000013">
    <property type="protein sequence ID" value="CAJ0805686.1"/>
    <property type="molecule type" value="Genomic_DNA"/>
</dbReference>
<dbReference type="Proteomes" id="UP001189773">
    <property type="component" value="Unassembled WGS sequence"/>
</dbReference>
<evidence type="ECO:0000313" key="2">
    <source>
        <dbReference type="EMBL" id="CAJ0805686.1"/>
    </source>
</evidence>
<proteinExistence type="predicted"/>
<accession>A0AAD2BTE9</accession>
<comment type="caution">
    <text evidence="2">The sequence shown here is derived from an EMBL/GenBank/DDBJ whole genome shotgun (WGS) entry which is preliminary data.</text>
</comment>
<evidence type="ECO:0000313" key="5">
    <source>
        <dbReference type="Proteomes" id="UP001189773"/>
    </source>
</evidence>
<dbReference type="Proteomes" id="UP001189756">
    <property type="component" value="Unassembled WGS sequence"/>
</dbReference>
<organism evidence="2 4">
    <name type="scientific">Ralstonia thomasii</name>
    <dbReference type="NCBI Taxonomy" id="3058596"/>
    <lineage>
        <taxon>Bacteria</taxon>
        <taxon>Pseudomonadati</taxon>
        <taxon>Pseudomonadota</taxon>
        <taxon>Betaproteobacteria</taxon>
        <taxon>Burkholderiales</taxon>
        <taxon>Burkholderiaceae</taxon>
        <taxon>Ralstonia</taxon>
    </lineage>
</organism>
<dbReference type="EMBL" id="CATZAR010000024">
    <property type="protein sequence ID" value="CAJ0807248.1"/>
    <property type="molecule type" value="Genomic_DNA"/>
</dbReference>
<evidence type="ECO:0000313" key="4">
    <source>
        <dbReference type="Proteomes" id="UP001189756"/>
    </source>
</evidence>
<keyword evidence="5" id="KW-1185">Reference proteome</keyword>
<reference evidence="2 5" key="1">
    <citation type="submission" date="2023-07" db="EMBL/GenBank/DDBJ databases">
        <authorList>
            <person name="Peeters C."/>
        </authorList>
    </citation>
    <scope>NUCLEOTIDE SEQUENCE</scope>
    <source>
        <strain evidence="3 5">LMG 18095</strain>
        <strain evidence="2">R-77560</strain>
    </source>
</reference>
<protein>
    <submittedName>
        <fullName evidence="2">Uncharacterized protein</fullName>
    </submittedName>
</protein>
<name>A0AAD2BTE9_9RALS</name>
<gene>
    <name evidence="3" type="ORF">LMG18095_04570</name>
    <name evidence="2" type="ORF">R77560_04293</name>
</gene>
<feature type="region of interest" description="Disordered" evidence="1">
    <location>
        <begin position="1"/>
        <end position="31"/>
    </location>
</feature>
<dbReference type="AlphaFoldDB" id="A0AAD2BTE9"/>
<evidence type="ECO:0000256" key="1">
    <source>
        <dbReference type="SAM" id="MobiDB-lite"/>
    </source>
</evidence>
<evidence type="ECO:0000313" key="3">
    <source>
        <dbReference type="EMBL" id="CAJ0807248.1"/>
    </source>
</evidence>
<sequence length="31" mass="3468">MTTENYSKTGDMRQELASRKGVVPTVPPRAF</sequence>